<comment type="catalytic activity">
    <reaction evidence="1">
        <text>ATP + protein L-histidine = ADP + protein N-phospho-L-histidine.</text>
        <dbReference type="EC" id="2.7.13.3"/>
    </reaction>
</comment>
<dbReference type="InterPro" id="IPR002545">
    <property type="entry name" value="CheW-lke_dom"/>
</dbReference>
<proteinExistence type="predicted"/>
<dbReference type="FunFam" id="3.30.565.10:FF:000016">
    <property type="entry name" value="Chemotaxis protein CheA, putative"/>
    <property type="match status" value="1"/>
</dbReference>
<dbReference type="GO" id="GO:0000155">
    <property type="term" value="F:phosphorelay sensor kinase activity"/>
    <property type="evidence" value="ECO:0007669"/>
    <property type="project" value="UniProtKB-ARBA"/>
</dbReference>
<dbReference type="Gene3D" id="1.20.120.160">
    <property type="entry name" value="HPT domain"/>
    <property type="match status" value="1"/>
</dbReference>
<dbReference type="CDD" id="cd00088">
    <property type="entry name" value="HPT"/>
    <property type="match status" value="1"/>
</dbReference>
<evidence type="ECO:0000313" key="11">
    <source>
        <dbReference type="Proteomes" id="UP000033423"/>
    </source>
</evidence>
<dbReference type="PANTHER" id="PTHR43395:SF1">
    <property type="entry name" value="CHEMOTAXIS PROTEIN CHEA"/>
    <property type="match status" value="1"/>
</dbReference>
<dbReference type="InterPro" id="IPR036641">
    <property type="entry name" value="HPT_dom_sf"/>
</dbReference>
<evidence type="ECO:0000259" key="8">
    <source>
        <dbReference type="PROSITE" id="PS50851"/>
    </source>
</evidence>
<sequence length="595" mass="64790">MYNDDDEFLKKLLAAYIVEAREHVSEIASGLLALEKLPEREQQLPIIERVYREAHSLKGAAGAVNLQDTVAICQCLETLFAALKRGEAALHPGLFDLLFDASDLINELALNTQPDSGSVDTTRLDNINQRLIAATKGEPMPVPPPLTRQTKEVIPVPESKSDGDAADTVRIPVSKLDSLILQTEELITLKIAGKQHVSLITELKGMLQTWMEQWSGVQSQYKKIAQDIDQRNIGQKTDHLGNGVTADIVEFLRWNHRFFSSMQERLVYLKALVEDDYHGVVSLADSLMQEARELIMFPLSSILESFPKVIRDICRQQGKEVDLIIRGGDIVIDKRLLQALKDPLLHIVRNCIDHGMEMPDARVARGKPARGKVVIDVAQRDSNKVELTVYDDGCGINVAKVKAAALSQGLISHQQGAGLSDKAVMQLILQSGLSTSAVVSALSGRGLGLAIVREKVEGLGGDISIESTAGQSTTFRLVLPMTLATFGGTIIELGREVFAVPTASVQRVISVKREAIITVEGKEVVDVDGRFVSLVRLADVFGLDAGREDGDSVNAIILTSGARHMAFVVTGVQGEDEILVKGLGKQLSRVRNIAA</sequence>
<dbReference type="AlphaFoldDB" id="A0A0F3GSW2"/>
<evidence type="ECO:0000256" key="5">
    <source>
        <dbReference type="ARBA" id="ARBA00022777"/>
    </source>
</evidence>
<comment type="caution">
    <text evidence="10">The sequence shown here is derived from an EMBL/GenBank/DDBJ whole genome shotgun (WGS) entry which is preliminary data.</text>
</comment>
<dbReference type="EMBL" id="LACI01001225">
    <property type="protein sequence ID" value="KJU84922.1"/>
    <property type="molecule type" value="Genomic_DNA"/>
</dbReference>
<dbReference type="Gene3D" id="3.30.565.10">
    <property type="entry name" value="Histidine kinase-like ATPase, C-terminal domain"/>
    <property type="match status" value="1"/>
</dbReference>
<dbReference type="Pfam" id="PF01584">
    <property type="entry name" value="CheW"/>
    <property type="match status" value="1"/>
</dbReference>
<reference evidence="10 11" key="1">
    <citation type="submission" date="2015-02" db="EMBL/GenBank/DDBJ databases">
        <title>Single-cell genomics of uncultivated deep-branching MTB reveals a conserved set of magnetosome genes.</title>
        <authorList>
            <person name="Kolinko S."/>
            <person name="Richter M."/>
            <person name="Glockner F.O."/>
            <person name="Brachmann A."/>
            <person name="Schuler D."/>
        </authorList>
    </citation>
    <scope>NUCLEOTIDE SEQUENCE [LARGE SCALE GENOMIC DNA]</scope>
    <source>
        <strain evidence="10">TM-1</strain>
    </source>
</reference>
<dbReference type="PROSITE" id="PS50851">
    <property type="entry name" value="CHEW"/>
    <property type="match status" value="1"/>
</dbReference>
<keyword evidence="5 10" id="KW-0418">Kinase</keyword>
<dbReference type="InterPro" id="IPR008207">
    <property type="entry name" value="Sig_transdc_His_kin_Hpt_dom"/>
</dbReference>
<gene>
    <name evidence="10" type="ORF">MBAV_002870</name>
</gene>
<evidence type="ECO:0000256" key="1">
    <source>
        <dbReference type="ARBA" id="ARBA00000085"/>
    </source>
</evidence>
<accession>A0A0F3GSW2</accession>
<evidence type="ECO:0000256" key="2">
    <source>
        <dbReference type="ARBA" id="ARBA00012438"/>
    </source>
</evidence>
<dbReference type="SUPFAM" id="SSF50341">
    <property type="entry name" value="CheW-like"/>
    <property type="match status" value="1"/>
</dbReference>
<dbReference type="InterPro" id="IPR004358">
    <property type="entry name" value="Sig_transdc_His_kin-like_C"/>
</dbReference>
<evidence type="ECO:0000259" key="9">
    <source>
        <dbReference type="PROSITE" id="PS50894"/>
    </source>
</evidence>
<feature type="domain" description="Histidine kinase" evidence="7">
    <location>
        <begin position="283"/>
        <end position="483"/>
    </location>
</feature>
<dbReference type="Proteomes" id="UP000033423">
    <property type="component" value="Unassembled WGS sequence"/>
</dbReference>
<dbReference type="InterPro" id="IPR051315">
    <property type="entry name" value="Bact_Chemotaxis_CheA"/>
</dbReference>
<evidence type="ECO:0000313" key="10">
    <source>
        <dbReference type="EMBL" id="KJU84922.1"/>
    </source>
</evidence>
<dbReference type="Gene3D" id="2.40.50.180">
    <property type="entry name" value="CheA-289, Domain 4"/>
    <property type="match status" value="1"/>
</dbReference>
<dbReference type="Pfam" id="PF02518">
    <property type="entry name" value="HATPase_c"/>
    <property type="match status" value="1"/>
</dbReference>
<dbReference type="InterPro" id="IPR003594">
    <property type="entry name" value="HATPase_dom"/>
</dbReference>
<dbReference type="InterPro" id="IPR005467">
    <property type="entry name" value="His_kinase_dom"/>
</dbReference>
<feature type="modified residue" description="Phosphohistidine" evidence="6">
    <location>
        <position position="55"/>
    </location>
</feature>
<dbReference type="SMART" id="SM00073">
    <property type="entry name" value="HPT"/>
    <property type="match status" value="1"/>
</dbReference>
<dbReference type="InterPro" id="IPR036061">
    <property type="entry name" value="CheW-like_dom_sf"/>
</dbReference>
<dbReference type="SMART" id="SM00260">
    <property type="entry name" value="CheW"/>
    <property type="match status" value="1"/>
</dbReference>
<dbReference type="InterPro" id="IPR036890">
    <property type="entry name" value="HATPase_C_sf"/>
</dbReference>
<dbReference type="SMART" id="SM00387">
    <property type="entry name" value="HATPase_c"/>
    <property type="match status" value="1"/>
</dbReference>
<evidence type="ECO:0000256" key="4">
    <source>
        <dbReference type="ARBA" id="ARBA00022679"/>
    </source>
</evidence>
<feature type="domain" description="CheW-like" evidence="8">
    <location>
        <begin position="485"/>
        <end position="595"/>
    </location>
</feature>
<protein>
    <recommendedName>
        <fullName evidence="2">histidine kinase</fullName>
        <ecNumber evidence="2">2.7.13.3</ecNumber>
    </recommendedName>
</protein>
<organism evidence="10 11">
    <name type="scientific">Candidatus Magnetobacterium bavaricum</name>
    <dbReference type="NCBI Taxonomy" id="29290"/>
    <lineage>
        <taxon>Bacteria</taxon>
        <taxon>Pseudomonadati</taxon>
        <taxon>Nitrospirota</taxon>
        <taxon>Thermodesulfovibrionia</taxon>
        <taxon>Thermodesulfovibrionales</taxon>
        <taxon>Candidatus Magnetobacteriaceae</taxon>
        <taxon>Candidatus Magnetobacterium</taxon>
    </lineage>
</organism>
<dbReference type="SUPFAM" id="SSF47226">
    <property type="entry name" value="Histidine-containing phosphotransfer domain, HPT domain"/>
    <property type="match status" value="1"/>
</dbReference>
<dbReference type="PROSITE" id="PS50109">
    <property type="entry name" value="HIS_KIN"/>
    <property type="match status" value="1"/>
</dbReference>
<dbReference type="SUPFAM" id="SSF55874">
    <property type="entry name" value="ATPase domain of HSP90 chaperone/DNA topoisomerase II/histidine kinase"/>
    <property type="match status" value="1"/>
</dbReference>
<dbReference type="Pfam" id="PF01627">
    <property type="entry name" value="Hpt"/>
    <property type="match status" value="1"/>
</dbReference>
<keyword evidence="4" id="KW-0808">Transferase</keyword>
<name>A0A0F3GSW2_9BACT</name>
<keyword evidence="11" id="KW-1185">Reference proteome</keyword>
<dbReference type="GO" id="GO:0006935">
    <property type="term" value="P:chemotaxis"/>
    <property type="evidence" value="ECO:0007669"/>
    <property type="project" value="InterPro"/>
</dbReference>
<evidence type="ECO:0000259" key="7">
    <source>
        <dbReference type="PROSITE" id="PS50109"/>
    </source>
</evidence>
<dbReference type="PRINTS" id="PR00344">
    <property type="entry name" value="BCTRLSENSOR"/>
</dbReference>
<evidence type="ECO:0000256" key="6">
    <source>
        <dbReference type="PROSITE-ProRule" id="PRU00110"/>
    </source>
</evidence>
<dbReference type="EC" id="2.7.13.3" evidence="2"/>
<feature type="domain" description="HPt" evidence="9">
    <location>
        <begin position="5"/>
        <end position="112"/>
    </location>
</feature>
<dbReference type="PROSITE" id="PS50894">
    <property type="entry name" value="HPT"/>
    <property type="match status" value="1"/>
</dbReference>
<dbReference type="PANTHER" id="PTHR43395">
    <property type="entry name" value="SENSOR HISTIDINE KINASE CHEA"/>
    <property type="match status" value="1"/>
</dbReference>
<feature type="non-terminal residue" evidence="10">
    <location>
        <position position="595"/>
    </location>
</feature>
<keyword evidence="3 6" id="KW-0597">Phosphoprotein</keyword>
<evidence type="ECO:0000256" key="3">
    <source>
        <dbReference type="ARBA" id="ARBA00022553"/>
    </source>
</evidence>